<keyword evidence="3" id="KW-1185">Reference proteome</keyword>
<feature type="compositionally biased region" description="Basic residues" evidence="1">
    <location>
        <begin position="106"/>
        <end position="115"/>
    </location>
</feature>
<evidence type="ECO:0000313" key="2">
    <source>
        <dbReference type="EMBL" id="KAG2658091.1"/>
    </source>
</evidence>
<dbReference type="EMBL" id="CM029037">
    <property type="protein sequence ID" value="KAG2658091.1"/>
    <property type="molecule type" value="Genomic_DNA"/>
</dbReference>
<organism evidence="2 3">
    <name type="scientific">Panicum virgatum</name>
    <name type="common">Blackwell switchgrass</name>
    <dbReference type="NCBI Taxonomy" id="38727"/>
    <lineage>
        <taxon>Eukaryota</taxon>
        <taxon>Viridiplantae</taxon>
        <taxon>Streptophyta</taxon>
        <taxon>Embryophyta</taxon>
        <taxon>Tracheophyta</taxon>
        <taxon>Spermatophyta</taxon>
        <taxon>Magnoliopsida</taxon>
        <taxon>Liliopsida</taxon>
        <taxon>Poales</taxon>
        <taxon>Poaceae</taxon>
        <taxon>PACMAD clade</taxon>
        <taxon>Panicoideae</taxon>
        <taxon>Panicodae</taxon>
        <taxon>Paniceae</taxon>
        <taxon>Panicinae</taxon>
        <taxon>Panicum</taxon>
        <taxon>Panicum sect. Hiantes</taxon>
    </lineage>
</organism>
<accession>A0A8T0X924</accession>
<evidence type="ECO:0000313" key="3">
    <source>
        <dbReference type="Proteomes" id="UP000823388"/>
    </source>
</evidence>
<reference evidence="2" key="1">
    <citation type="submission" date="2020-05" db="EMBL/GenBank/DDBJ databases">
        <title>WGS assembly of Panicum virgatum.</title>
        <authorList>
            <person name="Lovell J.T."/>
            <person name="Jenkins J."/>
            <person name="Shu S."/>
            <person name="Juenger T.E."/>
            <person name="Schmutz J."/>
        </authorList>
    </citation>
    <scope>NUCLEOTIDE SEQUENCE</scope>
    <source>
        <strain evidence="2">AP13</strain>
    </source>
</reference>
<gene>
    <name evidence="2" type="ORF">PVAP13_1KG278005</name>
</gene>
<dbReference type="AlphaFoldDB" id="A0A8T0X924"/>
<protein>
    <submittedName>
        <fullName evidence="2">Uncharacterized protein</fullName>
    </submittedName>
</protein>
<feature type="region of interest" description="Disordered" evidence="1">
    <location>
        <begin position="78"/>
        <end position="115"/>
    </location>
</feature>
<dbReference type="Proteomes" id="UP000823388">
    <property type="component" value="Chromosome 1K"/>
</dbReference>
<feature type="region of interest" description="Disordered" evidence="1">
    <location>
        <begin position="38"/>
        <end position="58"/>
    </location>
</feature>
<comment type="caution">
    <text evidence="2">The sequence shown here is derived from an EMBL/GenBank/DDBJ whole genome shotgun (WGS) entry which is preliminary data.</text>
</comment>
<name>A0A8T0X924_PANVG</name>
<proteinExistence type="predicted"/>
<evidence type="ECO:0000256" key="1">
    <source>
        <dbReference type="SAM" id="MobiDB-lite"/>
    </source>
</evidence>
<sequence>MPPFPAERRHLPRAHHLLLLLHSIRPLLRSRHDHGKQISLPCSPAARGDRGGMCPRPSRRRWRCTRRRLGEAERLRYGGEGSRVREVARPTPPPSLEPPCAGGRRGCGRGRTGHA</sequence>
<feature type="compositionally biased region" description="Basic and acidic residues" evidence="1">
    <location>
        <begin position="78"/>
        <end position="88"/>
    </location>
</feature>